<feature type="transmembrane region" description="Helical" evidence="1">
    <location>
        <begin position="302"/>
        <end position="328"/>
    </location>
</feature>
<dbReference type="EMBL" id="CYSE01000003">
    <property type="protein sequence ID" value="CUH78653.1"/>
    <property type="molecule type" value="Genomic_DNA"/>
</dbReference>
<feature type="domain" description="DUF8173" evidence="3">
    <location>
        <begin position="216"/>
        <end position="376"/>
    </location>
</feature>
<reference evidence="4 5" key="1">
    <citation type="submission" date="2015-09" db="EMBL/GenBank/DDBJ databases">
        <authorList>
            <consortium name="Swine Surveillance"/>
        </authorList>
    </citation>
    <scope>NUCLEOTIDE SEQUENCE [LARGE SCALE GENOMIC DNA]</scope>
    <source>
        <strain evidence="4 5">CECT 7648</strain>
    </source>
</reference>
<proteinExistence type="predicted"/>
<dbReference type="OrthoDB" id="7948603at2"/>
<feature type="transmembrane region" description="Helical" evidence="1">
    <location>
        <begin position="233"/>
        <end position="252"/>
    </location>
</feature>
<feature type="transmembrane region" description="Helical" evidence="1">
    <location>
        <begin position="273"/>
        <end position="296"/>
    </location>
</feature>
<organism evidence="4 5">
    <name type="scientific">Tropicibacter naphthalenivorans</name>
    <dbReference type="NCBI Taxonomy" id="441103"/>
    <lineage>
        <taxon>Bacteria</taxon>
        <taxon>Pseudomonadati</taxon>
        <taxon>Pseudomonadota</taxon>
        <taxon>Alphaproteobacteria</taxon>
        <taxon>Rhodobacterales</taxon>
        <taxon>Roseobacteraceae</taxon>
        <taxon>Tropicibacter</taxon>
    </lineage>
</organism>
<dbReference type="RefSeq" id="WP_058247586.1">
    <property type="nucleotide sequence ID" value="NZ_CYSE01000003.1"/>
</dbReference>
<evidence type="ECO:0000313" key="4">
    <source>
        <dbReference type="EMBL" id="CUH78653.1"/>
    </source>
</evidence>
<accession>A0A0P1GBB1</accession>
<protein>
    <recommendedName>
        <fullName evidence="3">DUF8173 domain-containing protein</fullName>
    </recommendedName>
</protein>
<keyword evidence="1" id="KW-0472">Membrane</keyword>
<evidence type="ECO:0000259" key="3">
    <source>
        <dbReference type="Pfam" id="PF26514"/>
    </source>
</evidence>
<evidence type="ECO:0000256" key="2">
    <source>
        <dbReference type="SAM" id="SignalP"/>
    </source>
</evidence>
<gene>
    <name evidence="4" type="ORF">TRN7648_02093</name>
</gene>
<name>A0A0P1GBB1_9RHOB</name>
<keyword evidence="1" id="KW-1133">Transmembrane helix</keyword>
<dbReference type="STRING" id="441103.TRN7648_02093"/>
<keyword evidence="1" id="KW-0812">Transmembrane</keyword>
<feature type="chain" id="PRO_5006063263" description="DUF8173 domain-containing protein" evidence="2">
    <location>
        <begin position="20"/>
        <end position="388"/>
    </location>
</feature>
<sequence>MKGFYGALLALCVAGQVCADEAAQQLAVGQDIYMGGRSIVMDAEGRDDVFLAGERVDLRDPITGSAHLAGRWVEIEGAVAGDVYAMGQRVTVADPVAGDVSAAAQRLRVNAEVGGDLRAMASEMSIAAPIGGNAMLTGEIVEIDAEIAGDVVFHASTVRFGPDARIGGAIRIYEEVANTVTIPDSVASPDQIERRGLSGNPLAPDLFGQTAKDQRAAAGLPKPAPEPEPLPTGFLSGVLVVAILGALLAVIWPHGVAEMRRSVLGTPGRALATGFVTVSAVIGSTILLAMTLFGLFVAPVSILALIVLWVLGYIVGTYAAGVWVLGWFGGGEPMTNGERAMAAGIGALGVGLLSLIPVVGWLLLLVLSTMGAGAVALRILRPRLFADG</sequence>
<keyword evidence="2" id="KW-0732">Signal</keyword>
<feature type="transmembrane region" description="Helical" evidence="1">
    <location>
        <begin position="340"/>
        <end position="356"/>
    </location>
</feature>
<evidence type="ECO:0000256" key="1">
    <source>
        <dbReference type="SAM" id="Phobius"/>
    </source>
</evidence>
<dbReference type="Pfam" id="PF26514">
    <property type="entry name" value="DUF8173"/>
    <property type="match status" value="1"/>
</dbReference>
<dbReference type="Proteomes" id="UP000054935">
    <property type="component" value="Unassembled WGS sequence"/>
</dbReference>
<dbReference type="AlphaFoldDB" id="A0A0P1GBB1"/>
<feature type="signal peptide" evidence="2">
    <location>
        <begin position="1"/>
        <end position="19"/>
    </location>
</feature>
<dbReference type="InterPro" id="IPR058486">
    <property type="entry name" value="DUF8173"/>
</dbReference>
<evidence type="ECO:0000313" key="5">
    <source>
        <dbReference type="Proteomes" id="UP000054935"/>
    </source>
</evidence>
<keyword evidence="5" id="KW-1185">Reference proteome</keyword>